<protein>
    <submittedName>
        <fullName evidence="1">Uncharacterized protein</fullName>
    </submittedName>
</protein>
<organism evidence="1 2">
    <name type="scientific">Smallanthus sonchifolius</name>
    <dbReference type="NCBI Taxonomy" id="185202"/>
    <lineage>
        <taxon>Eukaryota</taxon>
        <taxon>Viridiplantae</taxon>
        <taxon>Streptophyta</taxon>
        <taxon>Embryophyta</taxon>
        <taxon>Tracheophyta</taxon>
        <taxon>Spermatophyta</taxon>
        <taxon>Magnoliopsida</taxon>
        <taxon>eudicotyledons</taxon>
        <taxon>Gunneridae</taxon>
        <taxon>Pentapetalae</taxon>
        <taxon>asterids</taxon>
        <taxon>campanulids</taxon>
        <taxon>Asterales</taxon>
        <taxon>Asteraceae</taxon>
        <taxon>Asteroideae</taxon>
        <taxon>Heliantheae alliance</taxon>
        <taxon>Millerieae</taxon>
        <taxon>Smallanthus</taxon>
    </lineage>
</organism>
<keyword evidence="2" id="KW-1185">Reference proteome</keyword>
<name>A0ACB9JTA2_9ASTR</name>
<accession>A0ACB9JTA2</accession>
<dbReference type="EMBL" id="CM042019">
    <property type="protein sequence ID" value="KAI3823195.1"/>
    <property type="molecule type" value="Genomic_DNA"/>
</dbReference>
<proteinExistence type="predicted"/>
<reference evidence="2" key="1">
    <citation type="journal article" date="2022" name="Mol. Ecol. Resour.">
        <title>The genomes of chicory, endive, great burdock and yacon provide insights into Asteraceae palaeo-polyploidization history and plant inulin production.</title>
        <authorList>
            <person name="Fan W."/>
            <person name="Wang S."/>
            <person name="Wang H."/>
            <person name="Wang A."/>
            <person name="Jiang F."/>
            <person name="Liu H."/>
            <person name="Zhao H."/>
            <person name="Xu D."/>
            <person name="Zhang Y."/>
        </authorList>
    </citation>
    <scope>NUCLEOTIDE SEQUENCE [LARGE SCALE GENOMIC DNA]</scope>
    <source>
        <strain evidence="2">cv. Yunnan</strain>
    </source>
</reference>
<sequence length="102" mass="11272">MPASSCIEFENTSFGRSKQIPHLRIDLRSPILGCNFLIASSPLPNVNSAIFMFSSASSSLVLQRWKREATDVEEKGGVSVRVDGQFMEKSFCEKGGERRGCI</sequence>
<gene>
    <name evidence="1" type="ORF">L1987_04628</name>
</gene>
<reference evidence="1 2" key="2">
    <citation type="journal article" date="2022" name="Mol. Ecol. Resour.">
        <title>The genomes of chicory, endive, great burdock and yacon provide insights into Asteraceae paleo-polyploidization history and plant inulin production.</title>
        <authorList>
            <person name="Fan W."/>
            <person name="Wang S."/>
            <person name="Wang H."/>
            <person name="Wang A."/>
            <person name="Jiang F."/>
            <person name="Liu H."/>
            <person name="Zhao H."/>
            <person name="Xu D."/>
            <person name="Zhang Y."/>
        </authorList>
    </citation>
    <scope>NUCLEOTIDE SEQUENCE [LARGE SCALE GENOMIC DNA]</scope>
    <source>
        <strain evidence="2">cv. Yunnan</strain>
        <tissue evidence="1">Leaves</tissue>
    </source>
</reference>
<comment type="caution">
    <text evidence="1">The sequence shown here is derived from an EMBL/GenBank/DDBJ whole genome shotgun (WGS) entry which is preliminary data.</text>
</comment>
<evidence type="ECO:0000313" key="1">
    <source>
        <dbReference type="EMBL" id="KAI3823195.1"/>
    </source>
</evidence>
<evidence type="ECO:0000313" key="2">
    <source>
        <dbReference type="Proteomes" id="UP001056120"/>
    </source>
</evidence>
<dbReference type="Proteomes" id="UP001056120">
    <property type="component" value="Linkage Group LG02"/>
</dbReference>